<dbReference type="EMBL" id="FOIW01000003">
    <property type="protein sequence ID" value="SEW22078.1"/>
    <property type="molecule type" value="Genomic_DNA"/>
</dbReference>
<sequence length="438" mass="50969">MGFVPVWSMNVEELKRILADQWETMSEKLERENIVERELREKILKNFGPTAHIITGPRRSGKSVLSATLPGRPLYVNFEDPTMAGFTIRDYKKLLQAGYELFGDFDYIVLDEVQEVEGWERMVSALRESYPTVVTGSNARLLSREFSTYLTGRYLSYTLLPFSFGEFLAYKGVELEVETTKDEARIKRALLEYIERGGFPEALRFGREYLVNLYSDIITRDVIVRYGVRNVRELKEVAFYLFSNFSGRFTYRKVKNVLGIGNVETVKNYVEYLESAYLLFELPKFSFKPKEVLRGYKKVYAVDTGMLNAVVPKVSENIGRLMENAVFLELLRLKHYGRPELELYYYRDTKGEVDFVARENGSVELIQVTYASDEGEIAKRELENLFRVMELFDVKTGTLVTWDYSGEIRRDELKVKAVPLWRWLLNSRINLFNPSVQS</sequence>
<feature type="domain" description="AAA" evidence="1">
    <location>
        <begin position="51"/>
        <end position="168"/>
    </location>
</feature>
<feature type="domain" description="DUF4143" evidence="2">
    <location>
        <begin position="220"/>
        <end position="370"/>
    </location>
</feature>
<dbReference type="InterPro" id="IPR025420">
    <property type="entry name" value="DUF4143"/>
</dbReference>
<evidence type="ECO:0000259" key="2">
    <source>
        <dbReference type="Pfam" id="PF13635"/>
    </source>
</evidence>
<evidence type="ECO:0000313" key="4">
    <source>
        <dbReference type="Proteomes" id="UP000182125"/>
    </source>
</evidence>
<name>A0A1I0Q529_9EURY</name>
<dbReference type="PANTHER" id="PTHR33295:SF19">
    <property type="entry name" value="ARCHAEAL ATPASE"/>
    <property type="match status" value="1"/>
</dbReference>
<proteinExistence type="predicted"/>
<gene>
    <name evidence="3" type="ORF">SAMN05216170_2204</name>
</gene>
<evidence type="ECO:0000313" key="3">
    <source>
        <dbReference type="EMBL" id="SEW22078.1"/>
    </source>
</evidence>
<dbReference type="PANTHER" id="PTHR33295">
    <property type="entry name" value="ATPASE"/>
    <property type="match status" value="1"/>
</dbReference>
<protein>
    <recommendedName>
        <fullName evidence="5">ATPase</fullName>
    </recommendedName>
</protein>
<evidence type="ECO:0008006" key="5">
    <source>
        <dbReference type="Google" id="ProtNLM"/>
    </source>
</evidence>
<dbReference type="AlphaFoldDB" id="A0A1I0Q529"/>
<dbReference type="SUPFAM" id="SSF52540">
    <property type="entry name" value="P-loop containing nucleoside triphosphate hydrolases"/>
    <property type="match status" value="1"/>
</dbReference>
<dbReference type="Pfam" id="PF13635">
    <property type="entry name" value="DUF4143"/>
    <property type="match status" value="1"/>
</dbReference>
<evidence type="ECO:0000259" key="1">
    <source>
        <dbReference type="Pfam" id="PF13173"/>
    </source>
</evidence>
<dbReference type="InterPro" id="IPR027417">
    <property type="entry name" value="P-loop_NTPase"/>
</dbReference>
<organism evidence="3 4">
    <name type="scientific">Thermococcus thioreducens</name>
    <dbReference type="NCBI Taxonomy" id="277988"/>
    <lineage>
        <taxon>Archaea</taxon>
        <taxon>Methanobacteriati</taxon>
        <taxon>Methanobacteriota</taxon>
        <taxon>Thermococci</taxon>
        <taxon>Thermococcales</taxon>
        <taxon>Thermococcaceae</taxon>
        <taxon>Thermococcus</taxon>
    </lineage>
</organism>
<dbReference type="Pfam" id="PF13173">
    <property type="entry name" value="AAA_14"/>
    <property type="match status" value="1"/>
</dbReference>
<dbReference type="InterPro" id="IPR041682">
    <property type="entry name" value="AAA_14"/>
</dbReference>
<dbReference type="Proteomes" id="UP000182125">
    <property type="component" value="Unassembled WGS sequence"/>
</dbReference>
<accession>A0A1I0Q529</accession>
<reference evidence="4" key="1">
    <citation type="submission" date="2016-10" db="EMBL/GenBank/DDBJ databases">
        <authorList>
            <person name="Varghese N."/>
            <person name="Submissions S."/>
        </authorList>
    </citation>
    <scope>NUCLEOTIDE SEQUENCE [LARGE SCALE GENOMIC DNA]</scope>
    <source>
        <strain evidence="4">OGL-20</strain>
    </source>
</reference>